<evidence type="ECO:0000313" key="4">
    <source>
        <dbReference type="Proteomes" id="UP001209570"/>
    </source>
</evidence>
<feature type="compositionally biased region" description="Acidic residues" evidence="1">
    <location>
        <begin position="238"/>
        <end position="247"/>
    </location>
</feature>
<evidence type="ECO:0000256" key="1">
    <source>
        <dbReference type="SAM" id="MobiDB-lite"/>
    </source>
</evidence>
<keyword evidence="4" id="KW-1185">Reference proteome</keyword>
<feature type="compositionally biased region" description="Low complexity" evidence="1">
    <location>
        <begin position="201"/>
        <end position="210"/>
    </location>
</feature>
<feature type="compositionally biased region" description="Acidic residues" evidence="1">
    <location>
        <begin position="189"/>
        <end position="200"/>
    </location>
</feature>
<dbReference type="Pfam" id="PF00176">
    <property type="entry name" value="SNF2-rel_dom"/>
    <property type="match status" value="1"/>
</dbReference>
<protein>
    <recommendedName>
        <fullName evidence="2">SNF2 N-terminal domain-containing protein</fullName>
    </recommendedName>
</protein>
<proteinExistence type="predicted"/>
<dbReference type="InterPro" id="IPR027417">
    <property type="entry name" value="P-loop_NTPase"/>
</dbReference>
<reference evidence="3" key="1">
    <citation type="submission" date="2021-12" db="EMBL/GenBank/DDBJ databases">
        <title>Prjna785345.</title>
        <authorList>
            <person name="Rujirawat T."/>
            <person name="Krajaejun T."/>
        </authorList>
    </citation>
    <scope>NUCLEOTIDE SEQUENCE</scope>
    <source>
        <strain evidence="3">Pi057C3</strain>
    </source>
</reference>
<name>A0AAD5LPY6_PYTIN</name>
<feature type="region of interest" description="Disordered" evidence="1">
    <location>
        <begin position="132"/>
        <end position="270"/>
    </location>
</feature>
<dbReference type="Gene3D" id="3.40.50.10810">
    <property type="entry name" value="Tandem AAA-ATPase domain"/>
    <property type="match status" value="1"/>
</dbReference>
<dbReference type="AlphaFoldDB" id="A0AAD5LPY6"/>
<accession>A0AAD5LPY6</accession>
<dbReference type="EMBL" id="JAKCXM010000006">
    <property type="protein sequence ID" value="KAJ0409099.1"/>
    <property type="molecule type" value="Genomic_DNA"/>
</dbReference>
<dbReference type="Proteomes" id="UP001209570">
    <property type="component" value="Unassembled WGS sequence"/>
</dbReference>
<evidence type="ECO:0000313" key="3">
    <source>
        <dbReference type="EMBL" id="KAJ0409099.1"/>
    </source>
</evidence>
<dbReference type="GO" id="GO:0005524">
    <property type="term" value="F:ATP binding"/>
    <property type="evidence" value="ECO:0007669"/>
    <property type="project" value="InterPro"/>
</dbReference>
<dbReference type="InterPro" id="IPR000330">
    <property type="entry name" value="SNF2_N"/>
</dbReference>
<sequence length="374" mass="41138">MVQLGVRESVSGKRIALDEDGGEERVCGGKGAVYLSGKKVALRCCGKATIVVTRRLKQSVLRQGDVGLLDVRDVFYANGTLTKYEVVDLEPPHKITMDANADSAGVVAAPRPASAGAVTTVAGLRVQATRLDGGSNASGSITSRFFARPQSADTSVGEATKGRGKQLSPQDVGDLEVALPVKKRSMQVVDDDDEDSDENDAVNAKAAASSKRQRRVVDDEASTPVKPRSRRSRVIIESDGDDDDDDGNDHADAAIDDGAVRSDVSSPMEEDDVYMRDLKLKQERSRDELLSFFDGNEEKKCAKIRKILAPFILRREKKYVLNQLVPKTVSVNMVQLQENQRKLYNDLVESVIKQKKDEELRKEEEKARKKIQRH</sequence>
<feature type="domain" description="SNF2 N-terminal" evidence="2">
    <location>
        <begin position="295"/>
        <end position="367"/>
    </location>
</feature>
<evidence type="ECO:0000259" key="2">
    <source>
        <dbReference type="Pfam" id="PF00176"/>
    </source>
</evidence>
<comment type="caution">
    <text evidence="3">The sequence shown here is derived from an EMBL/GenBank/DDBJ whole genome shotgun (WGS) entry which is preliminary data.</text>
</comment>
<dbReference type="InterPro" id="IPR038718">
    <property type="entry name" value="SNF2-like_sf"/>
</dbReference>
<organism evidence="3 4">
    <name type="scientific">Pythium insidiosum</name>
    <name type="common">Pythiosis disease agent</name>
    <dbReference type="NCBI Taxonomy" id="114742"/>
    <lineage>
        <taxon>Eukaryota</taxon>
        <taxon>Sar</taxon>
        <taxon>Stramenopiles</taxon>
        <taxon>Oomycota</taxon>
        <taxon>Peronosporomycetes</taxon>
        <taxon>Pythiales</taxon>
        <taxon>Pythiaceae</taxon>
        <taxon>Pythium</taxon>
    </lineage>
</organism>
<dbReference type="Gene3D" id="3.40.50.300">
    <property type="entry name" value="P-loop containing nucleotide triphosphate hydrolases"/>
    <property type="match status" value="1"/>
</dbReference>
<gene>
    <name evidence="3" type="ORF">P43SY_002233</name>
</gene>